<protein>
    <submittedName>
        <fullName evidence="2">Uncharacterized protein</fullName>
    </submittedName>
</protein>
<dbReference type="EMBL" id="CP036274">
    <property type="protein sequence ID" value="QDU29784.1"/>
    <property type="molecule type" value="Genomic_DNA"/>
</dbReference>
<dbReference type="Proteomes" id="UP000315017">
    <property type="component" value="Chromosome"/>
</dbReference>
<accession>A0A517YHV2</accession>
<gene>
    <name evidence="2" type="ORF">ETAA8_48990</name>
</gene>
<evidence type="ECO:0000313" key="3">
    <source>
        <dbReference type="Proteomes" id="UP000315017"/>
    </source>
</evidence>
<feature type="transmembrane region" description="Helical" evidence="1">
    <location>
        <begin position="107"/>
        <end position="132"/>
    </location>
</feature>
<keyword evidence="1" id="KW-0812">Transmembrane</keyword>
<keyword evidence="1" id="KW-0472">Membrane</keyword>
<proteinExistence type="predicted"/>
<organism evidence="2 3">
    <name type="scientific">Anatilimnocola aggregata</name>
    <dbReference type="NCBI Taxonomy" id="2528021"/>
    <lineage>
        <taxon>Bacteria</taxon>
        <taxon>Pseudomonadati</taxon>
        <taxon>Planctomycetota</taxon>
        <taxon>Planctomycetia</taxon>
        <taxon>Pirellulales</taxon>
        <taxon>Pirellulaceae</taxon>
        <taxon>Anatilimnocola</taxon>
    </lineage>
</organism>
<keyword evidence="1" id="KW-1133">Transmembrane helix</keyword>
<dbReference type="KEGG" id="aagg:ETAA8_48990"/>
<feature type="transmembrane region" description="Helical" evidence="1">
    <location>
        <begin position="138"/>
        <end position="163"/>
    </location>
</feature>
<keyword evidence="3" id="KW-1185">Reference proteome</keyword>
<evidence type="ECO:0000256" key="1">
    <source>
        <dbReference type="SAM" id="Phobius"/>
    </source>
</evidence>
<evidence type="ECO:0000313" key="2">
    <source>
        <dbReference type="EMBL" id="QDU29784.1"/>
    </source>
</evidence>
<dbReference type="RefSeq" id="WP_145094142.1">
    <property type="nucleotide sequence ID" value="NZ_CP036274.1"/>
</dbReference>
<feature type="transmembrane region" description="Helical" evidence="1">
    <location>
        <begin position="41"/>
        <end position="63"/>
    </location>
</feature>
<sequence length="189" mass="19768">MLEPVDRPSPLGPPQFGLRTLLLVVSSLAVLLGLSQWLSPITLAAVILLVLSIVAHIAGNVIGTRLRAGRHAKSLAKIDPPDHAAISLRDDHFAPVSKLGRQHSLGWLPLVSAIVGLAIGALIGGVWTAILLHPSFDLFTIAIAAVAFGALGSFGGFLIVGFAKAGWDAWHEAATHSTAVHDGEQKPTE</sequence>
<reference evidence="2 3" key="1">
    <citation type="submission" date="2019-02" db="EMBL/GenBank/DDBJ databases">
        <title>Deep-cultivation of Planctomycetes and their phenomic and genomic characterization uncovers novel biology.</title>
        <authorList>
            <person name="Wiegand S."/>
            <person name="Jogler M."/>
            <person name="Boedeker C."/>
            <person name="Pinto D."/>
            <person name="Vollmers J."/>
            <person name="Rivas-Marin E."/>
            <person name="Kohn T."/>
            <person name="Peeters S.H."/>
            <person name="Heuer A."/>
            <person name="Rast P."/>
            <person name="Oberbeckmann S."/>
            <person name="Bunk B."/>
            <person name="Jeske O."/>
            <person name="Meyerdierks A."/>
            <person name="Storesund J.E."/>
            <person name="Kallscheuer N."/>
            <person name="Luecker S."/>
            <person name="Lage O.M."/>
            <person name="Pohl T."/>
            <person name="Merkel B.J."/>
            <person name="Hornburger P."/>
            <person name="Mueller R.-W."/>
            <person name="Bruemmer F."/>
            <person name="Labrenz M."/>
            <person name="Spormann A.M."/>
            <person name="Op den Camp H."/>
            <person name="Overmann J."/>
            <person name="Amann R."/>
            <person name="Jetten M.S.M."/>
            <person name="Mascher T."/>
            <person name="Medema M.H."/>
            <person name="Devos D.P."/>
            <person name="Kaster A.-K."/>
            <person name="Ovreas L."/>
            <person name="Rohde M."/>
            <person name="Galperin M.Y."/>
            <person name="Jogler C."/>
        </authorList>
    </citation>
    <scope>NUCLEOTIDE SEQUENCE [LARGE SCALE GENOMIC DNA]</scope>
    <source>
        <strain evidence="2 3">ETA_A8</strain>
    </source>
</reference>
<dbReference type="AlphaFoldDB" id="A0A517YHV2"/>
<name>A0A517YHV2_9BACT</name>